<proteinExistence type="predicted"/>
<dbReference type="InterPro" id="IPR032710">
    <property type="entry name" value="NTF2-like_dom_sf"/>
</dbReference>
<dbReference type="EMBL" id="LKTM01000112">
    <property type="protein sequence ID" value="KQH79256.1"/>
    <property type="molecule type" value="Genomic_DNA"/>
</dbReference>
<sequence>MTTDERVIELLQRNLTDVFGEGDAARRRAAVDELYTDDCVLYVPGDVLVGRDAVDRFAGDLRASHPDFVYTHRGEPQALHNGGIFAWGSGPQGEPPAYTGLDVVVVRDDKIATLYVYLNPKLT</sequence>
<evidence type="ECO:0000259" key="1">
    <source>
        <dbReference type="Pfam" id="PF12680"/>
    </source>
</evidence>
<dbReference type="AlphaFoldDB" id="A0A0Q2UEX4"/>
<dbReference type="Proteomes" id="UP000051677">
    <property type="component" value="Unassembled WGS sequence"/>
</dbReference>
<dbReference type="OrthoDB" id="7064268at2"/>
<organism evidence="2 3">
    <name type="scientific">Mycobacterium gordonae</name>
    <dbReference type="NCBI Taxonomy" id="1778"/>
    <lineage>
        <taxon>Bacteria</taxon>
        <taxon>Bacillati</taxon>
        <taxon>Actinomycetota</taxon>
        <taxon>Actinomycetes</taxon>
        <taxon>Mycobacteriales</taxon>
        <taxon>Mycobacteriaceae</taxon>
        <taxon>Mycobacterium</taxon>
    </lineage>
</organism>
<feature type="domain" description="SnoaL-like" evidence="1">
    <location>
        <begin position="17"/>
        <end position="112"/>
    </location>
</feature>
<dbReference type="RefSeq" id="WP_055577806.1">
    <property type="nucleotide sequence ID" value="NZ_LKTM01000112.1"/>
</dbReference>
<dbReference type="Gene3D" id="3.10.450.50">
    <property type="match status" value="1"/>
</dbReference>
<accession>A0A0Q2UEX4</accession>
<comment type="caution">
    <text evidence="2">The sequence shown here is derived from an EMBL/GenBank/DDBJ whole genome shotgun (WGS) entry which is preliminary data.</text>
</comment>
<evidence type="ECO:0000313" key="2">
    <source>
        <dbReference type="EMBL" id="KQH79256.1"/>
    </source>
</evidence>
<dbReference type="Pfam" id="PF12680">
    <property type="entry name" value="SnoaL_2"/>
    <property type="match status" value="1"/>
</dbReference>
<dbReference type="SUPFAM" id="SSF54427">
    <property type="entry name" value="NTF2-like"/>
    <property type="match status" value="1"/>
</dbReference>
<dbReference type="STRING" id="1778.A9W97_20565"/>
<gene>
    <name evidence="2" type="ORF">AO501_14415</name>
</gene>
<evidence type="ECO:0000313" key="3">
    <source>
        <dbReference type="Proteomes" id="UP000051677"/>
    </source>
</evidence>
<protein>
    <recommendedName>
        <fullName evidence="1">SnoaL-like domain-containing protein</fullName>
    </recommendedName>
</protein>
<name>A0A0Q2UEX4_MYCGO</name>
<dbReference type="InterPro" id="IPR037401">
    <property type="entry name" value="SnoaL-like"/>
</dbReference>
<reference evidence="2 3" key="1">
    <citation type="submission" date="2015-10" db="EMBL/GenBank/DDBJ databases">
        <title>Mycobacterium gordonae draft genome assembly.</title>
        <authorList>
            <person name="Ustinova V."/>
            <person name="Smirnova T."/>
            <person name="Blagodatskikh K."/>
            <person name="Varlamov D."/>
            <person name="Larionova E."/>
            <person name="Chernousova L."/>
        </authorList>
    </citation>
    <scope>NUCLEOTIDE SEQUENCE [LARGE SCALE GENOMIC DNA]</scope>
    <source>
        <strain evidence="2 3">CTRI 14-8773</strain>
    </source>
</reference>